<accession>A0ABD0VF65</accession>
<keyword evidence="3" id="KW-1185">Reference proteome</keyword>
<dbReference type="AlphaFoldDB" id="A0ABD0VF65"/>
<dbReference type="EMBL" id="JANQDX010000006">
    <property type="protein sequence ID" value="KAL0923709.1"/>
    <property type="molecule type" value="Genomic_DNA"/>
</dbReference>
<evidence type="ECO:0000313" key="3">
    <source>
        <dbReference type="Proteomes" id="UP001552299"/>
    </source>
</evidence>
<protein>
    <submittedName>
        <fullName evidence="2">Uncharacterized protein</fullName>
    </submittedName>
</protein>
<name>A0ABD0VF65_DENTH</name>
<sequence>MDGRFAALKDLMKKMLEDKQKPAISETTGGYERGGNPNPFKGRKNPEVEVLEGENGMPTLEPLSKEEMSLGYDRMGADFVGREEIHCRGVDFEGRRGEYDEGEFESY</sequence>
<feature type="region of interest" description="Disordered" evidence="1">
    <location>
        <begin position="18"/>
        <end position="45"/>
    </location>
</feature>
<proteinExistence type="predicted"/>
<gene>
    <name evidence="2" type="ORF">M5K25_007776</name>
</gene>
<dbReference type="Proteomes" id="UP001552299">
    <property type="component" value="Unassembled WGS sequence"/>
</dbReference>
<organism evidence="2 3">
    <name type="scientific">Dendrobium thyrsiflorum</name>
    <name type="common">Pinecone-like raceme dendrobium</name>
    <name type="synonym">Orchid</name>
    <dbReference type="NCBI Taxonomy" id="117978"/>
    <lineage>
        <taxon>Eukaryota</taxon>
        <taxon>Viridiplantae</taxon>
        <taxon>Streptophyta</taxon>
        <taxon>Embryophyta</taxon>
        <taxon>Tracheophyta</taxon>
        <taxon>Spermatophyta</taxon>
        <taxon>Magnoliopsida</taxon>
        <taxon>Liliopsida</taxon>
        <taxon>Asparagales</taxon>
        <taxon>Orchidaceae</taxon>
        <taxon>Epidendroideae</taxon>
        <taxon>Malaxideae</taxon>
        <taxon>Dendrobiinae</taxon>
        <taxon>Dendrobium</taxon>
    </lineage>
</organism>
<reference evidence="2 3" key="1">
    <citation type="journal article" date="2024" name="Plant Biotechnol. J.">
        <title>Dendrobium thyrsiflorum genome and its molecular insights into genes involved in important horticultural traits.</title>
        <authorList>
            <person name="Chen B."/>
            <person name="Wang J.Y."/>
            <person name="Zheng P.J."/>
            <person name="Li K.L."/>
            <person name="Liang Y.M."/>
            <person name="Chen X.F."/>
            <person name="Zhang C."/>
            <person name="Zhao X."/>
            <person name="He X."/>
            <person name="Zhang G.Q."/>
            <person name="Liu Z.J."/>
            <person name="Xu Q."/>
        </authorList>
    </citation>
    <scope>NUCLEOTIDE SEQUENCE [LARGE SCALE GENOMIC DNA]</scope>
    <source>
        <strain evidence="2">GZMU011</strain>
    </source>
</reference>
<evidence type="ECO:0000313" key="2">
    <source>
        <dbReference type="EMBL" id="KAL0923709.1"/>
    </source>
</evidence>
<evidence type="ECO:0000256" key="1">
    <source>
        <dbReference type="SAM" id="MobiDB-lite"/>
    </source>
</evidence>
<comment type="caution">
    <text evidence="2">The sequence shown here is derived from an EMBL/GenBank/DDBJ whole genome shotgun (WGS) entry which is preliminary data.</text>
</comment>